<evidence type="ECO:0000313" key="8">
    <source>
        <dbReference type="Proteomes" id="UP001596523"/>
    </source>
</evidence>
<dbReference type="InterPro" id="IPR013783">
    <property type="entry name" value="Ig-like_fold"/>
</dbReference>
<evidence type="ECO:0000256" key="5">
    <source>
        <dbReference type="SAM" id="MobiDB-lite"/>
    </source>
</evidence>
<dbReference type="GO" id="GO:0016787">
    <property type="term" value="F:hydrolase activity"/>
    <property type="evidence" value="ECO:0007669"/>
    <property type="project" value="UniProtKB-KW"/>
</dbReference>
<dbReference type="NCBIfam" id="NF007758">
    <property type="entry name" value="PRK10439.1"/>
    <property type="match status" value="1"/>
</dbReference>
<dbReference type="PANTHER" id="PTHR48098">
    <property type="entry name" value="ENTEROCHELIN ESTERASE-RELATED"/>
    <property type="match status" value="1"/>
</dbReference>
<keyword evidence="2" id="KW-0963">Cytoplasm</keyword>
<feature type="compositionally biased region" description="Pro residues" evidence="5">
    <location>
        <begin position="8"/>
        <end position="17"/>
    </location>
</feature>
<dbReference type="EC" id="3.1.1.-" evidence="7"/>
<dbReference type="InterPro" id="IPR014756">
    <property type="entry name" value="Ig_E-set"/>
</dbReference>
<keyword evidence="8" id="KW-1185">Reference proteome</keyword>
<gene>
    <name evidence="7" type="primary">fes</name>
    <name evidence="7" type="ORF">ACFQVC_01815</name>
</gene>
<dbReference type="Pfam" id="PF00756">
    <property type="entry name" value="Esterase"/>
    <property type="match status" value="1"/>
</dbReference>
<dbReference type="InterPro" id="IPR000801">
    <property type="entry name" value="Esterase-like"/>
</dbReference>
<accession>A0ABW2JBA6</accession>
<dbReference type="InterPro" id="IPR021764">
    <property type="entry name" value="Enterochelin_esterase_N"/>
</dbReference>
<evidence type="ECO:0000256" key="4">
    <source>
        <dbReference type="ARBA" id="ARBA00024201"/>
    </source>
</evidence>
<keyword evidence="3 7" id="KW-0378">Hydrolase</keyword>
<dbReference type="Proteomes" id="UP001596523">
    <property type="component" value="Unassembled WGS sequence"/>
</dbReference>
<dbReference type="SUPFAM" id="SSF81296">
    <property type="entry name" value="E set domains"/>
    <property type="match status" value="1"/>
</dbReference>
<dbReference type="EMBL" id="JBHTCF010000001">
    <property type="protein sequence ID" value="MFC7302954.1"/>
    <property type="molecule type" value="Genomic_DNA"/>
</dbReference>
<evidence type="ECO:0000256" key="1">
    <source>
        <dbReference type="ARBA" id="ARBA00004496"/>
    </source>
</evidence>
<comment type="caution">
    <text evidence="7">The sequence shown here is derived from an EMBL/GenBank/DDBJ whole genome shotgun (WGS) entry which is preliminary data.</text>
</comment>
<dbReference type="InterPro" id="IPR029058">
    <property type="entry name" value="AB_hydrolase_fold"/>
</dbReference>
<dbReference type="RefSeq" id="WP_381825641.1">
    <property type="nucleotide sequence ID" value="NZ_JBHTCF010000001.1"/>
</dbReference>
<organism evidence="7 8">
    <name type="scientific">Streptomyces monticola</name>
    <dbReference type="NCBI Taxonomy" id="2666263"/>
    <lineage>
        <taxon>Bacteria</taxon>
        <taxon>Bacillati</taxon>
        <taxon>Actinomycetota</taxon>
        <taxon>Actinomycetes</taxon>
        <taxon>Kitasatosporales</taxon>
        <taxon>Streptomycetaceae</taxon>
        <taxon>Streptomyces</taxon>
    </lineage>
</organism>
<feature type="region of interest" description="Disordered" evidence="5">
    <location>
        <begin position="1"/>
        <end position="20"/>
    </location>
</feature>
<protein>
    <submittedName>
        <fullName evidence="7">Enterochelin esterase</fullName>
        <ecNumber evidence="7">3.1.1.-</ecNumber>
    </submittedName>
</protein>
<reference evidence="8" key="1">
    <citation type="journal article" date="2019" name="Int. J. Syst. Evol. Microbiol.">
        <title>The Global Catalogue of Microorganisms (GCM) 10K type strain sequencing project: providing services to taxonomists for standard genome sequencing and annotation.</title>
        <authorList>
            <consortium name="The Broad Institute Genomics Platform"/>
            <consortium name="The Broad Institute Genome Sequencing Center for Infectious Disease"/>
            <person name="Wu L."/>
            <person name="Ma J."/>
        </authorList>
    </citation>
    <scope>NUCLEOTIDE SEQUENCE [LARGE SCALE GENOMIC DNA]</scope>
    <source>
        <strain evidence="8">SYNS20</strain>
    </source>
</reference>
<dbReference type="Pfam" id="PF11806">
    <property type="entry name" value="Enterochelin_N"/>
    <property type="match status" value="1"/>
</dbReference>
<name>A0ABW2JBA6_9ACTN</name>
<dbReference type="SUPFAM" id="SSF53474">
    <property type="entry name" value="alpha/beta-Hydrolases"/>
    <property type="match status" value="1"/>
</dbReference>
<evidence type="ECO:0000259" key="6">
    <source>
        <dbReference type="Pfam" id="PF11806"/>
    </source>
</evidence>
<comment type="subcellular location">
    <subcellularLocation>
        <location evidence="1">Cytoplasm</location>
    </subcellularLocation>
</comment>
<dbReference type="PANTHER" id="PTHR48098:SF3">
    <property type="entry name" value="IRON(III) ENTEROBACTIN ESTERASE"/>
    <property type="match status" value="1"/>
</dbReference>
<evidence type="ECO:0000313" key="7">
    <source>
        <dbReference type="EMBL" id="MFC7302954.1"/>
    </source>
</evidence>
<comment type="similarity">
    <text evidence="4">Belongs to the Fes family.</text>
</comment>
<sequence>MPESTAPSRPPRLPRPEPVARAVSARVGRLAAGEVTEAEFWRAVEADGSPLLEPDPQDTGRMVVTFVWRGTDATRAVLALPNKIVDPADPAGNLMARVPGTGVWHWSVRMRRDWRATYTIGVDEGGGPASGSPEYWRWLRAQQRPDPFNPHTLQRRWSEAPAACVELPDAPRGDDWRVRSDVRCGAVSVHTVRSEHLGNERRVWVYEPPGGAAQTADLPVLVLFDGEAWQPALGLATLLDNLIADGRIPPLVALLPEALDVGTRWRELGCEDRFVGFLTDELLPWAKGWLPVTDDPARTVLAGQSLGGLTAVYAALRAPHRFGNALSQSGSFWWPDGRPGAELVTRLAAESPRLPVRLRLSAGEQEWVLLPATRRLRDTLRERGYADATYREFNGGHDYLCWRTELADGLVELLGQS</sequence>
<evidence type="ECO:0000256" key="2">
    <source>
        <dbReference type="ARBA" id="ARBA00022490"/>
    </source>
</evidence>
<proteinExistence type="inferred from homology"/>
<dbReference type="Gene3D" id="3.40.50.1820">
    <property type="entry name" value="alpha/beta hydrolase"/>
    <property type="match status" value="1"/>
</dbReference>
<evidence type="ECO:0000256" key="3">
    <source>
        <dbReference type="ARBA" id="ARBA00022801"/>
    </source>
</evidence>
<feature type="domain" description="Enterochelin esterase N-terminal" evidence="6">
    <location>
        <begin position="64"/>
        <end position="176"/>
    </location>
</feature>
<dbReference type="InterPro" id="IPR050583">
    <property type="entry name" value="Mycobacterial_A85_antigen"/>
</dbReference>
<dbReference type="Gene3D" id="2.60.40.10">
    <property type="entry name" value="Immunoglobulins"/>
    <property type="match status" value="1"/>
</dbReference>